<name>A0A4C1VXD2_EUMVA</name>
<protein>
    <submittedName>
        <fullName evidence="1">Uncharacterized protein</fullName>
    </submittedName>
</protein>
<keyword evidence="2" id="KW-1185">Reference proteome</keyword>
<evidence type="ECO:0000313" key="1">
    <source>
        <dbReference type="EMBL" id="GBP43926.1"/>
    </source>
</evidence>
<dbReference type="EMBL" id="BGZK01000444">
    <property type="protein sequence ID" value="GBP43926.1"/>
    <property type="molecule type" value="Genomic_DNA"/>
</dbReference>
<reference evidence="1 2" key="1">
    <citation type="journal article" date="2019" name="Commun. Biol.">
        <title>The bagworm genome reveals a unique fibroin gene that provides high tensile strength.</title>
        <authorList>
            <person name="Kono N."/>
            <person name="Nakamura H."/>
            <person name="Ohtoshi R."/>
            <person name="Tomita M."/>
            <person name="Numata K."/>
            <person name="Arakawa K."/>
        </authorList>
    </citation>
    <scope>NUCLEOTIDE SEQUENCE [LARGE SCALE GENOMIC DNA]</scope>
</reference>
<proteinExistence type="predicted"/>
<organism evidence="1 2">
    <name type="scientific">Eumeta variegata</name>
    <name type="common">Bagworm moth</name>
    <name type="synonym">Eumeta japonica</name>
    <dbReference type="NCBI Taxonomy" id="151549"/>
    <lineage>
        <taxon>Eukaryota</taxon>
        <taxon>Metazoa</taxon>
        <taxon>Ecdysozoa</taxon>
        <taxon>Arthropoda</taxon>
        <taxon>Hexapoda</taxon>
        <taxon>Insecta</taxon>
        <taxon>Pterygota</taxon>
        <taxon>Neoptera</taxon>
        <taxon>Endopterygota</taxon>
        <taxon>Lepidoptera</taxon>
        <taxon>Glossata</taxon>
        <taxon>Ditrysia</taxon>
        <taxon>Tineoidea</taxon>
        <taxon>Psychidae</taxon>
        <taxon>Oiketicinae</taxon>
        <taxon>Eumeta</taxon>
    </lineage>
</organism>
<accession>A0A4C1VXD2</accession>
<comment type="caution">
    <text evidence="1">The sequence shown here is derived from an EMBL/GenBank/DDBJ whole genome shotgun (WGS) entry which is preliminary data.</text>
</comment>
<dbReference type="AlphaFoldDB" id="A0A4C1VXD2"/>
<evidence type="ECO:0000313" key="2">
    <source>
        <dbReference type="Proteomes" id="UP000299102"/>
    </source>
</evidence>
<sequence>MIGSVAAYEPRKLKNGANDTGTVFVDSKLIRASRTNSNKANAINILPVSEQRGGSPEIRIPFEFERDEADLSRGEPTDQLFKTPGVFDRYLITNAAETLTIRAVTPYGPEPI</sequence>
<dbReference type="Proteomes" id="UP000299102">
    <property type="component" value="Unassembled WGS sequence"/>
</dbReference>
<gene>
    <name evidence="1" type="ORF">EVAR_41783_1</name>
</gene>